<comment type="caution">
    <text evidence="1">The sequence shown here is derived from an EMBL/GenBank/DDBJ whole genome shotgun (WGS) entry which is preliminary data.</text>
</comment>
<name>X1FC42_9ZZZZ</name>
<accession>X1FC42</accession>
<reference evidence="1" key="1">
    <citation type="journal article" date="2014" name="Front. Microbiol.">
        <title>High frequency of phylogenetically diverse reductive dehalogenase-homologous genes in deep subseafloor sedimentary metagenomes.</title>
        <authorList>
            <person name="Kawai M."/>
            <person name="Futagami T."/>
            <person name="Toyoda A."/>
            <person name="Takaki Y."/>
            <person name="Nishi S."/>
            <person name="Hori S."/>
            <person name="Arai W."/>
            <person name="Tsubouchi T."/>
            <person name="Morono Y."/>
            <person name="Uchiyama I."/>
            <person name="Ito T."/>
            <person name="Fujiyama A."/>
            <person name="Inagaki F."/>
            <person name="Takami H."/>
        </authorList>
    </citation>
    <scope>NUCLEOTIDE SEQUENCE</scope>
    <source>
        <strain evidence="1">Expedition CK06-06</strain>
    </source>
</reference>
<dbReference type="EMBL" id="BARU01009860">
    <property type="protein sequence ID" value="GAH42512.1"/>
    <property type="molecule type" value="Genomic_DNA"/>
</dbReference>
<evidence type="ECO:0000313" key="1">
    <source>
        <dbReference type="EMBL" id="GAH42512.1"/>
    </source>
</evidence>
<protein>
    <submittedName>
        <fullName evidence="1">Uncharacterized protein</fullName>
    </submittedName>
</protein>
<dbReference type="AlphaFoldDB" id="X1FC42"/>
<gene>
    <name evidence="1" type="ORF">S03H2_18952</name>
</gene>
<organism evidence="1">
    <name type="scientific">marine sediment metagenome</name>
    <dbReference type="NCBI Taxonomy" id="412755"/>
    <lineage>
        <taxon>unclassified sequences</taxon>
        <taxon>metagenomes</taxon>
        <taxon>ecological metagenomes</taxon>
    </lineage>
</organism>
<proteinExistence type="predicted"/>
<sequence length="103" mass="11668">MDKDAALGFAVYFWSNGQIMFQRSGGVAQALVAYEALVWYKIRIHFDHVARQAVIFIDNVFNSRQALHTGTEGAYVNKIKIWTFTDDIVGLAINNLKVFNLTI</sequence>